<proteinExistence type="predicted"/>
<reference evidence="1 2" key="1">
    <citation type="submission" date="2024-03" db="EMBL/GenBank/DDBJ databases">
        <title>Rhodococcus navarretei sp. nov. and Pseudarthrobacter quantumdoti sp. nov., two new species with the ability to biosynthesize Quantum Dots isolated from soil samples at Union Glacier, Antarctica.</title>
        <authorList>
            <person name="Vargas M."/>
        </authorList>
    </citation>
    <scope>NUCLEOTIDE SEQUENCE [LARGE SCALE GENOMIC DNA]</scope>
    <source>
        <strain evidence="1 2">EXRC-4A-4</strain>
    </source>
</reference>
<dbReference type="InterPro" id="IPR012964">
    <property type="entry name" value="DUF1702"/>
</dbReference>
<keyword evidence="2" id="KW-1185">Reference proteome</keyword>
<dbReference type="EMBL" id="JBBPCN010000001">
    <property type="protein sequence ID" value="MEK8069604.1"/>
    <property type="molecule type" value="Genomic_DNA"/>
</dbReference>
<accession>A0ABU9CQB4</accession>
<dbReference type="RefSeq" id="WP_341440033.1">
    <property type="nucleotide sequence ID" value="NZ_JBBPCN010000001.1"/>
</dbReference>
<protein>
    <submittedName>
        <fullName evidence="1">DUF1702 family protein</fullName>
    </submittedName>
</protein>
<evidence type="ECO:0000313" key="2">
    <source>
        <dbReference type="Proteomes" id="UP001456513"/>
    </source>
</evidence>
<dbReference type="Proteomes" id="UP001456513">
    <property type="component" value="Unassembled WGS sequence"/>
</dbReference>
<name>A0ABU9CQB4_9NOCA</name>
<organism evidence="1 2">
    <name type="scientific">Rhodococcus navarretei</name>
    <dbReference type="NCBI Taxonomy" id="3128981"/>
    <lineage>
        <taxon>Bacteria</taxon>
        <taxon>Bacillati</taxon>
        <taxon>Actinomycetota</taxon>
        <taxon>Actinomycetes</taxon>
        <taxon>Mycobacteriales</taxon>
        <taxon>Nocardiaceae</taxon>
        <taxon>Rhodococcus</taxon>
    </lineage>
</organism>
<gene>
    <name evidence="1" type="ORF">AABD04_01930</name>
</gene>
<sequence>MRLSTFIKPFTHLKLDSFRELSNQRFGALDDNETDWDYFQFVVQKFFEGLYLAVDTNNQEKLLRELDKETIEYRGFVYEGAGMGLIMLDSFLPFKNRFDSFMRLAGAQYELLVQIGAGMGFGYLAKGMPVRLVRRDTNKFVDRQDPMQRWLVVDGYGFFDGMVNWKRVITEREQPGELVGYGLRAYDQGVGRSLWICTGGHPGRFQQSIKTFPRGRQADLWGGIGEGLAYAGGVDDFSRVRDLVREAGDFADHFAAGVVVGAVGRVRAGERSAHTDLASNAIWECDSSTLVASADARWTDGLGSVADADLYEHWRAGLRREWSADHKHLADLHSS</sequence>
<dbReference type="Pfam" id="PF08012">
    <property type="entry name" value="DUF1702"/>
    <property type="match status" value="1"/>
</dbReference>
<comment type="caution">
    <text evidence="1">The sequence shown here is derived from an EMBL/GenBank/DDBJ whole genome shotgun (WGS) entry which is preliminary data.</text>
</comment>
<evidence type="ECO:0000313" key="1">
    <source>
        <dbReference type="EMBL" id="MEK8069604.1"/>
    </source>
</evidence>